<organism evidence="1 2">
    <name type="scientific">Euplotes crassus</name>
    <dbReference type="NCBI Taxonomy" id="5936"/>
    <lineage>
        <taxon>Eukaryota</taxon>
        <taxon>Sar</taxon>
        <taxon>Alveolata</taxon>
        <taxon>Ciliophora</taxon>
        <taxon>Intramacronucleata</taxon>
        <taxon>Spirotrichea</taxon>
        <taxon>Hypotrichia</taxon>
        <taxon>Euplotida</taxon>
        <taxon>Euplotidae</taxon>
        <taxon>Moneuplotes</taxon>
    </lineage>
</organism>
<protein>
    <submittedName>
        <fullName evidence="1">Uncharacterized protein</fullName>
    </submittedName>
</protein>
<keyword evidence="2" id="KW-1185">Reference proteome</keyword>
<dbReference type="Proteomes" id="UP001295684">
    <property type="component" value="Unassembled WGS sequence"/>
</dbReference>
<proteinExistence type="predicted"/>
<comment type="caution">
    <text evidence="1">The sequence shown here is derived from an EMBL/GenBank/DDBJ whole genome shotgun (WGS) entry which is preliminary data.</text>
</comment>
<dbReference type="EMBL" id="CAMPGE010010108">
    <property type="protein sequence ID" value="CAI2368965.1"/>
    <property type="molecule type" value="Genomic_DNA"/>
</dbReference>
<evidence type="ECO:0000313" key="2">
    <source>
        <dbReference type="Proteomes" id="UP001295684"/>
    </source>
</evidence>
<accession>A0AAD1XC79</accession>
<sequence>MTLMEDNKIEKIGRNSMSFRLFLKELEIEETNNDLNIERYDPSLTIYFNWQIYLQFVKIPNFLGSLKANNLSAFYVKVKNKKISRFFKCSFPQKITALYLSSHQYPPMNISPIFNSLMRASSKVSQRIGFDRFKFSAHQLKRVIASFKHIKKICFYCCKISVPAVIDFSQILTNTMIKMLAFNRSGGSMYSDWERNPQEFRNLIKGLASSPDFKLSFRRICADNCGIEKNEIWKILNENGFYDINISA</sequence>
<evidence type="ECO:0000313" key="1">
    <source>
        <dbReference type="EMBL" id="CAI2368965.1"/>
    </source>
</evidence>
<reference evidence="1" key="1">
    <citation type="submission" date="2023-07" db="EMBL/GenBank/DDBJ databases">
        <authorList>
            <consortium name="AG Swart"/>
            <person name="Singh M."/>
            <person name="Singh A."/>
            <person name="Seah K."/>
            <person name="Emmerich C."/>
        </authorList>
    </citation>
    <scope>NUCLEOTIDE SEQUENCE</scope>
    <source>
        <strain evidence="1">DP1</strain>
    </source>
</reference>
<name>A0AAD1XC79_EUPCR</name>
<dbReference type="AlphaFoldDB" id="A0AAD1XC79"/>
<gene>
    <name evidence="1" type="ORF">ECRASSUSDP1_LOCUS10261</name>
</gene>